<feature type="chain" id="PRO_5012329908" description="Outer membrane protein beta-barrel domain-containing protein" evidence="2">
    <location>
        <begin position="25"/>
        <end position="198"/>
    </location>
</feature>
<gene>
    <name evidence="4" type="ORF">B5D82_01115</name>
</gene>
<organism evidence="4 5">
    <name type="scientific">Cognaticolwellia beringensis</name>
    <dbReference type="NCBI Taxonomy" id="1967665"/>
    <lineage>
        <taxon>Bacteria</taxon>
        <taxon>Pseudomonadati</taxon>
        <taxon>Pseudomonadota</taxon>
        <taxon>Gammaproteobacteria</taxon>
        <taxon>Alteromonadales</taxon>
        <taxon>Colwelliaceae</taxon>
        <taxon>Cognaticolwellia</taxon>
    </lineage>
</organism>
<accession>A0A222G545</accession>
<dbReference type="SUPFAM" id="SSF56925">
    <property type="entry name" value="OMPA-like"/>
    <property type="match status" value="1"/>
</dbReference>
<protein>
    <recommendedName>
        <fullName evidence="3">Outer membrane protein beta-barrel domain-containing protein</fullName>
    </recommendedName>
</protein>
<keyword evidence="1 2" id="KW-0732">Signal</keyword>
<dbReference type="InterPro" id="IPR027385">
    <property type="entry name" value="Beta-barrel_OMP"/>
</dbReference>
<feature type="signal peptide" evidence="2">
    <location>
        <begin position="1"/>
        <end position="24"/>
    </location>
</feature>
<reference evidence="4 5" key="1">
    <citation type="submission" date="2017-08" db="EMBL/GenBank/DDBJ databases">
        <title>Complete genome of Colwellia sp. NB097-1, a psychrophile bacterium ioslated from Bering Sea.</title>
        <authorList>
            <person name="Chen X."/>
        </authorList>
    </citation>
    <scope>NUCLEOTIDE SEQUENCE [LARGE SCALE GENOMIC DNA]</scope>
    <source>
        <strain evidence="4 5">NB097-1</strain>
    </source>
</reference>
<dbReference type="Proteomes" id="UP000202259">
    <property type="component" value="Chromosome"/>
</dbReference>
<evidence type="ECO:0000256" key="2">
    <source>
        <dbReference type="SAM" id="SignalP"/>
    </source>
</evidence>
<name>A0A222G545_9GAMM</name>
<evidence type="ECO:0000313" key="5">
    <source>
        <dbReference type="Proteomes" id="UP000202259"/>
    </source>
</evidence>
<keyword evidence="5" id="KW-1185">Reference proteome</keyword>
<dbReference type="OrthoDB" id="6398307at2"/>
<dbReference type="EMBL" id="CP020465">
    <property type="protein sequence ID" value="ASP46494.1"/>
    <property type="molecule type" value="Genomic_DNA"/>
</dbReference>
<dbReference type="Gene3D" id="2.40.160.20">
    <property type="match status" value="1"/>
</dbReference>
<evidence type="ECO:0000259" key="3">
    <source>
        <dbReference type="Pfam" id="PF13505"/>
    </source>
</evidence>
<dbReference type="InterPro" id="IPR011250">
    <property type="entry name" value="OMP/PagP_B-barrel"/>
</dbReference>
<evidence type="ECO:0000313" key="4">
    <source>
        <dbReference type="EMBL" id="ASP46494.1"/>
    </source>
</evidence>
<proteinExistence type="predicted"/>
<dbReference type="KEGG" id="cber:B5D82_01115"/>
<dbReference type="AlphaFoldDB" id="A0A222G545"/>
<dbReference type="Pfam" id="PF13505">
    <property type="entry name" value="OMP_b-brl"/>
    <property type="match status" value="1"/>
</dbReference>
<sequence>MKVKNPLKPLAILCTLLCSNAALAEQYEISVMVGQMYGSDLVANDDSDINVDSGSNISIGLAWQENVNGLGQILLNRVSHDFTDQNETKNTLDITYAHFNGVALFRQQKYVTTMSLGFGGAYFDAEQGSDELYPSASIAFGTRYEFSERVALVTELRAYATLIDEDDAIFCLQDICGANFTDSLWIDSSITVGIAVKF</sequence>
<feature type="domain" description="Outer membrane protein beta-barrel" evidence="3">
    <location>
        <begin position="11"/>
        <end position="179"/>
    </location>
</feature>
<evidence type="ECO:0000256" key="1">
    <source>
        <dbReference type="ARBA" id="ARBA00022729"/>
    </source>
</evidence>
<dbReference type="RefSeq" id="WP_081148532.1">
    <property type="nucleotide sequence ID" value="NZ_CP020465.1"/>
</dbReference>